<evidence type="ECO:0000259" key="4">
    <source>
        <dbReference type="PROSITE" id="PS51186"/>
    </source>
</evidence>
<evidence type="ECO:0000256" key="1">
    <source>
        <dbReference type="ARBA" id="ARBA00022679"/>
    </source>
</evidence>
<sequence>MALFRLGMPGENVPVVRGDGVTLRPAEMRDYEEWVALRERSRTFLVPWEPIWPADDLTRAAFRRRVRAHTEEIERDEAYPFFIFDDNEALVGGITIGQVSRGVAQTATLGYWMGQPYAGRGYMSRAVRAAAHYSFITLRLHRLEAACLPHNDASSCLLESVGFTREGYARSYLRINGIWQDHLLYAMLEHDPILAPRRPLGRPKR</sequence>
<keyword evidence="1" id="KW-0808">Transferase</keyword>
<evidence type="ECO:0000313" key="5">
    <source>
        <dbReference type="EMBL" id="MCW6510684.1"/>
    </source>
</evidence>
<protein>
    <submittedName>
        <fullName evidence="5">GNAT family N-acetyltransferase</fullName>
    </submittedName>
</protein>
<keyword evidence="2" id="KW-0012">Acyltransferase</keyword>
<evidence type="ECO:0000256" key="3">
    <source>
        <dbReference type="ARBA" id="ARBA00038502"/>
    </source>
</evidence>
<evidence type="ECO:0000256" key="2">
    <source>
        <dbReference type="ARBA" id="ARBA00023315"/>
    </source>
</evidence>
<feature type="domain" description="N-acetyltransferase" evidence="4">
    <location>
        <begin position="21"/>
        <end position="190"/>
    </location>
</feature>
<dbReference type="AlphaFoldDB" id="A0AA42CKL4"/>
<dbReference type="PANTHER" id="PTHR43792:SF8">
    <property type="entry name" value="[RIBOSOMAL PROTEIN US5]-ALANINE N-ACETYLTRANSFERASE"/>
    <property type="match status" value="1"/>
</dbReference>
<dbReference type="InterPro" id="IPR051531">
    <property type="entry name" value="N-acetyltransferase"/>
</dbReference>
<proteinExistence type="inferred from homology"/>
<evidence type="ECO:0000313" key="6">
    <source>
        <dbReference type="Proteomes" id="UP001165667"/>
    </source>
</evidence>
<gene>
    <name evidence="5" type="ORF">M8523_21960</name>
</gene>
<dbReference type="PANTHER" id="PTHR43792">
    <property type="entry name" value="GNAT FAMILY, PUTATIVE (AFU_ORTHOLOGUE AFUA_3G00765)-RELATED-RELATED"/>
    <property type="match status" value="1"/>
</dbReference>
<dbReference type="RefSeq" id="WP_282587059.1">
    <property type="nucleotide sequence ID" value="NZ_JAMOIM010000017.1"/>
</dbReference>
<comment type="caution">
    <text evidence="5">The sequence shown here is derived from an EMBL/GenBank/DDBJ whole genome shotgun (WGS) entry which is preliminary data.</text>
</comment>
<dbReference type="PROSITE" id="PS51186">
    <property type="entry name" value="GNAT"/>
    <property type="match status" value="1"/>
</dbReference>
<keyword evidence="6" id="KW-1185">Reference proteome</keyword>
<reference evidence="5" key="1">
    <citation type="submission" date="2022-05" db="EMBL/GenBank/DDBJ databases">
        <authorList>
            <person name="Pankratov T."/>
        </authorList>
    </citation>
    <scope>NUCLEOTIDE SEQUENCE</scope>
    <source>
        <strain evidence="5">BP6-180914</strain>
    </source>
</reference>
<dbReference type="SUPFAM" id="SSF55729">
    <property type="entry name" value="Acyl-CoA N-acyltransferases (Nat)"/>
    <property type="match status" value="1"/>
</dbReference>
<dbReference type="Proteomes" id="UP001165667">
    <property type="component" value="Unassembled WGS sequence"/>
</dbReference>
<dbReference type="GO" id="GO:0008999">
    <property type="term" value="F:protein-N-terminal-alanine acetyltransferase activity"/>
    <property type="evidence" value="ECO:0007669"/>
    <property type="project" value="TreeGrafter"/>
</dbReference>
<dbReference type="EMBL" id="JAMOIM010000017">
    <property type="protein sequence ID" value="MCW6510684.1"/>
    <property type="molecule type" value="Genomic_DNA"/>
</dbReference>
<accession>A0AA42CKL4</accession>
<comment type="similarity">
    <text evidence="3">Belongs to the acetyltransferase family. RimJ subfamily.</text>
</comment>
<dbReference type="Gene3D" id="3.40.630.30">
    <property type="match status" value="1"/>
</dbReference>
<organism evidence="5 6">
    <name type="scientific">Lichenifustis flavocetrariae</name>
    <dbReference type="NCBI Taxonomy" id="2949735"/>
    <lineage>
        <taxon>Bacteria</taxon>
        <taxon>Pseudomonadati</taxon>
        <taxon>Pseudomonadota</taxon>
        <taxon>Alphaproteobacteria</taxon>
        <taxon>Hyphomicrobiales</taxon>
        <taxon>Lichenihabitantaceae</taxon>
        <taxon>Lichenifustis</taxon>
    </lineage>
</organism>
<name>A0AA42CKL4_9HYPH</name>
<dbReference type="InterPro" id="IPR016181">
    <property type="entry name" value="Acyl_CoA_acyltransferase"/>
</dbReference>
<dbReference type="Pfam" id="PF13302">
    <property type="entry name" value="Acetyltransf_3"/>
    <property type="match status" value="1"/>
</dbReference>
<dbReference type="InterPro" id="IPR000182">
    <property type="entry name" value="GNAT_dom"/>
</dbReference>
<dbReference type="GO" id="GO:0005737">
    <property type="term" value="C:cytoplasm"/>
    <property type="evidence" value="ECO:0007669"/>
    <property type="project" value="TreeGrafter"/>
</dbReference>